<accession>A0ABR9G6A7</accession>
<evidence type="ECO:0000313" key="1">
    <source>
        <dbReference type="EMBL" id="MBE1159581.1"/>
    </source>
</evidence>
<sequence>MKFSEAKFEAMVLRGLFAACLLVSGLILAAMVVAKPAAVQLAAGNPVEALFAAAPSSCALPDLGNMVCIRAAG</sequence>
<dbReference type="Proteomes" id="UP000651010">
    <property type="component" value="Unassembled WGS sequence"/>
</dbReference>
<comment type="caution">
    <text evidence="1">The sequence shown here is derived from an EMBL/GenBank/DDBJ whole genome shotgun (WGS) entry which is preliminary data.</text>
</comment>
<proteinExistence type="predicted"/>
<protein>
    <submittedName>
        <fullName evidence="1">Uncharacterized protein</fullName>
    </submittedName>
</protein>
<keyword evidence="2" id="KW-1185">Reference proteome</keyword>
<dbReference type="RefSeq" id="WP_192554399.1">
    <property type="nucleotide sequence ID" value="NZ_JACZZA010000001.1"/>
</dbReference>
<organism evidence="1 2">
    <name type="scientific">Dyella acidiphila</name>
    <dbReference type="NCBI Taxonomy" id="2775866"/>
    <lineage>
        <taxon>Bacteria</taxon>
        <taxon>Pseudomonadati</taxon>
        <taxon>Pseudomonadota</taxon>
        <taxon>Gammaproteobacteria</taxon>
        <taxon>Lysobacterales</taxon>
        <taxon>Rhodanobacteraceae</taxon>
        <taxon>Dyella</taxon>
    </lineage>
</organism>
<dbReference type="EMBL" id="JACZZA010000001">
    <property type="protein sequence ID" value="MBE1159581.1"/>
    <property type="molecule type" value="Genomic_DNA"/>
</dbReference>
<name>A0ABR9G6A7_9GAMM</name>
<evidence type="ECO:0000313" key="2">
    <source>
        <dbReference type="Proteomes" id="UP000651010"/>
    </source>
</evidence>
<reference evidence="1 2" key="1">
    <citation type="submission" date="2020-09" db="EMBL/GenBank/DDBJ databases">
        <title>Dyella sp. 7MK23 isolated from forest soil.</title>
        <authorList>
            <person name="Fu J."/>
        </authorList>
    </citation>
    <scope>NUCLEOTIDE SEQUENCE [LARGE SCALE GENOMIC DNA]</scope>
    <source>
        <strain evidence="1 2">7MK23</strain>
    </source>
</reference>
<gene>
    <name evidence="1" type="ORF">IGX34_04230</name>
</gene>